<organism evidence="3 4">
    <name type="scientific">Apiospora phragmitis</name>
    <dbReference type="NCBI Taxonomy" id="2905665"/>
    <lineage>
        <taxon>Eukaryota</taxon>
        <taxon>Fungi</taxon>
        <taxon>Dikarya</taxon>
        <taxon>Ascomycota</taxon>
        <taxon>Pezizomycotina</taxon>
        <taxon>Sordariomycetes</taxon>
        <taxon>Xylariomycetidae</taxon>
        <taxon>Amphisphaeriales</taxon>
        <taxon>Apiosporaceae</taxon>
        <taxon>Apiospora</taxon>
    </lineage>
</organism>
<evidence type="ECO:0000256" key="1">
    <source>
        <dbReference type="SAM" id="Phobius"/>
    </source>
</evidence>
<keyword evidence="1" id="KW-0472">Membrane</keyword>
<feature type="transmembrane region" description="Helical" evidence="1">
    <location>
        <begin position="463"/>
        <end position="480"/>
    </location>
</feature>
<keyword evidence="4" id="KW-1185">Reference proteome</keyword>
<dbReference type="PANTHER" id="PTHR11200:SF286">
    <property type="entry name" value="5-PHOSPHATASE, PUTATIVE (AFU_ORTHOLOGUE AFUA_5G07600)-RELATED"/>
    <property type="match status" value="1"/>
</dbReference>
<comment type="caution">
    <text evidence="3">The sequence shown here is derived from an EMBL/GenBank/DDBJ whole genome shotgun (WGS) entry which is preliminary data.</text>
</comment>
<dbReference type="SMART" id="SM00128">
    <property type="entry name" value="IPPc"/>
    <property type="match status" value="1"/>
</dbReference>
<evidence type="ECO:0000313" key="3">
    <source>
        <dbReference type="EMBL" id="KAK8064701.1"/>
    </source>
</evidence>
<name>A0ABR1V303_9PEZI</name>
<feature type="domain" description="Inositol polyphosphate-related phosphatase" evidence="2">
    <location>
        <begin position="6"/>
        <end position="394"/>
    </location>
</feature>
<dbReference type="SUPFAM" id="SSF56219">
    <property type="entry name" value="DNase I-like"/>
    <property type="match status" value="1"/>
</dbReference>
<dbReference type="PANTHER" id="PTHR11200">
    <property type="entry name" value="INOSITOL 5-PHOSPHATASE"/>
    <property type="match status" value="1"/>
</dbReference>
<proteinExistence type="predicted"/>
<evidence type="ECO:0000313" key="4">
    <source>
        <dbReference type="Proteomes" id="UP001480595"/>
    </source>
</evidence>
<gene>
    <name evidence="3" type="ORF">PG994_007339</name>
</gene>
<dbReference type="EMBL" id="JAQQWL010000007">
    <property type="protein sequence ID" value="KAK8064701.1"/>
    <property type="molecule type" value="Genomic_DNA"/>
</dbReference>
<reference evidence="3 4" key="1">
    <citation type="submission" date="2023-01" db="EMBL/GenBank/DDBJ databases">
        <title>Analysis of 21 Apiospora genomes using comparative genomics revels a genus with tremendous synthesis potential of carbohydrate active enzymes and secondary metabolites.</title>
        <authorList>
            <person name="Sorensen T."/>
        </authorList>
    </citation>
    <scope>NUCLEOTIDE SEQUENCE [LARGE SCALE GENOMIC DNA]</scope>
    <source>
        <strain evidence="3 4">CBS 135458</strain>
    </source>
</reference>
<dbReference type="Gene3D" id="3.60.10.10">
    <property type="entry name" value="Endonuclease/exonuclease/phosphatase"/>
    <property type="match status" value="1"/>
</dbReference>
<feature type="non-terminal residue" evidence="3">
    <location>
        <position position="1"/>
    </location>
</feature>
<dbReference type="InterPro" id="IPR036691">
    <property type="entry name" value="Endo/exonu/phosph_ase_sf"/>
</dbReference>
<dbReference type="Pfam" id="PF22669">
    <property type="entry name" value="Exo_endo_phos2"/>
    <property type="match status" value="1"/>
</dbReference>
<dbReference type="GeneID" id="92091811"/>
<dbReference type="RefSeq" id="XP_066715690.1">
    <property type="nucleotide sequence ID" value="XM_066858748.1"/>
</dbReference>
<accession>A0ABR1V303</accession>
<dbReference type="Proteomes" id="UP001480595">
    <property type="component" value="Unassembled WGS sequence"/>
</dbReference>
<dbReference type="InterPro" id="IPR000300">
    <property type="entry name" value="IPPc"/>
</dbReference>
<sequence>FQGDDGVLDTFYLTFNAAKHFISVPAFANHLLRAFGQNATHLPELVVFSLQEMAPISAAFIGSYFLNPFFERYESALNMAAAKFVEDGEQAFQPRERPYTLVRTRNVGMTGIMLFARDPAALTNLQTAEVGFGAGDMANKGAVGLRMMYSKGGTETELTFVSTHLAAMEWNLERRNRNWESVVSGLVFADPKTIVQAGHQARIERASTEGDVEPLLFHPETEKQLHDVSIYKPGGHLFVAGDLNYRLSKTAPPQDAVFPVIDDEASEDYYPRFLALDQLTAEKKAGRALHGLSEAPIHFPPTYKYVVLPKGTSEPELAEDTGDEEVKWKFAKHRWPGWCDRVLWLDIPDWVKGDGVSKKRPEMKVTAYDCLPVVRSSDHRGVFLRVQVPVLSPDELKPPLDLVETTLRESEVAGRTSRENVAVDPRIRLPKAIDVDTWEHRASVKKWESLVGWSMFISQSKQGIMIFTTAFIVALGIWWYRSQ</sequence>
<dbReference type="InterPro" id="IPR046985">
    <property type="entry name" value="IP5"/>
</dbReference>
<keyword evidence="1" id="KW-0812">Transmembrane</keyword>
<keyword evidence="1" id="KW-1133">Transmembrane helix</keyword>
<protein>
    <recommendedName>
        <fullName evidence="2">Inositol polyphosphate-related phosphatase domain-containing protein</fullName>
    </recommendedName>
</protein>
<evidence type="ECO:0000259" key="2">
    <source>
        <dbReference type="SMART" id="SM00128"/>
    </source>
</evidence>